<organism evidence="2 3">
    <name type="scientific">Oryzias javanicus</name>
    <name type="common">Javanese ricefish</name>
    <name type="synonym">Aplocheilus javanicus</name>
    <dbReference type="NCBI Taxonomy" id="123683"/>
    <lineage>
        <taxon>Eukaryota</taxon>
        <taxon>Metazoa</taxon>
        <taxon>Chordata</taxon>
        <taxon>Craniata</taxon>
        <taxon>Vertebrata</taxon>
        <taxon>Euteleostomi</taxon>
        <taxon>Actinopterygii</taxon>
        <taxon>Neopterygii</taxon>
        <taxon>Teleostei</taxon>
        <taxon>Neoteleostei</taxon>
        <taxon>Acanthomorphata</taxon>
        <taxon>Ovalentaria</taxon>
        <taxon>Atherinomorphae</taxon>
        <taxon>Beloniformes</taxon>
        <taxon>Adrianichthyidae</taxon>
        <taxon>Oryziinae</taxon>
        <taxon>Oryzias</taxon>
    </lineage>
</organism>
<name>A0A3S2PRT4_ORYJA</name>
<reference evidence="2 3" key="2">
    <citation type="submission" date="2019-01" db="EMBL/GenBank/DDBJ databases">
        <title>A chromosome length genome reference of the Java medaka (oryzias javanicus).</title>
        <authorList>
            <person name="Herpin A."/>
            <person name="Takehana Y."/>
            <person name="Naruse K."/>
            <person name="Ansai S."/>
            <person name="Kawaguchi M."/>
        </authorList>
    </citation>
    <scope>NUCLEOTIDE SEQUENCE [LARGE SCALE GENOMIC DNA]</scope>
    <source>
        <strain evidence="2">RS831</strain>
        <tissue evidence="2">Whole body</tissue>
    </source>
</reference>
<sequence length="96" mass="10890">MLQFQARTESDSNNRTAQRGGSRRGRAHIHRRFCLTREERKRRNKLSLTGSEHTCSTHTGYVVLLTCAMAVLDLQVLTPPVLSYCSLPTKHLGPRL</sequence>
<dbReference type="Proteomes" id="UP000283210">
    <property type="component" value="Chromosome 9"/>
</dbReference>
<evidence type="ECO:0000313" key="3">
    <source>
        <dbReference type="Proteomes" id="UP000283210"/>
    </source>
</evidence>
<gene>
    <name evidence="2" type="ORF">OJAV_G00089870</name>
</gene>
<evidence type="ECO:0000256" key="1">
    <source>
        <dbReference type="SAM" id="MobiDB-lite"/>
    </source>
</evidence>
<accession>A0A3S2PRT4</accession>
<dbReference type="EMBL" id="CM012445">
    <property type="protein sequence ID" value="RVE68171.1"/>
    <property type="molecule type" value="Genomic_DNA"/>
</dbReference>
<reference evidence="2 3" key="1">
    <citation type="submission" date="2018-11" db="EMBL/GenBank/DDBJ databases">
        <authorList>
            <person name="Lopez-Roques C."/>
            <person name="Donnadieu C."/>
            <person name="Bouchez O."/>
            <person name="Klopp C."/>
            <person name="Cabau C."/>
            <person name="Zahm M."/>
        </authorList>
    </citation>
    <scope>NUCLEOTIDE SEQUENCE [LARGE SCALE GENOMIC DNA]</scope>
    <source>
        <strain evidence="2">RS831</strain>
        <tissue evidence="2">Whole body</tissue>
    </source>
</reference>
<feature type="compositionally biased region" description="Polar residues" evidence="1">
    <location>
        <begin position="1"/>
        <end position="19"/>
    </location>
</feature>
<evidence type="ECO:0000313" key="2">
    <source>
        <dbReference type="EMBL" id="RVE68171.1"/>
    </source>
</evidence>
<feature type="region of interest" description="Disordered" evidence="1">
    <location>
        <begin position="1"/>
        <end position="27"/>
    </location>
</feature>
<proteinExistence type="predicted"/>
<protein>
    <submittedName>
        <fullName evidence="2">Uncharacterized protein</fullName>
    </submittedName>
</protein>
<keyword evidence="3" id="KW-1185">Reference proteome</keyword>
<dbReference type="AlphaFoldDB" id="A0A3S2PRT4"/>